<dbReference type="Gene3D" id="3.40.50.2300">
    <property type="match status" value="2"/>
</dbReference>
<dbReference type="EMBL" id="NAEP01000041">
    <property type="protein sequence ID" value="PDQ35062.1"/>
    <property type="molecule type" value="Genomic_DNA"/>
</dbReference>
<comment type="caution">
    <text evidence="6">The sequence shown here is derived from an EMBL/GenBank/DDBJ whole genome shotgun (WGS) entry which is preliminary data.</text>
</comment>
<name>A0A2A6FQA9_9MICO</name>
<protein>
    <recommendedName>
        <fullName evidence="5">Periplasmic binding protein domain-containing protein</fullName>
    </recommendedName>
</protein>
<keyword evidence="3 4" id="KW-0732">Signal</keyword>
<dbReference type="PROSITE" id="PS51257">
    <property type="entry name" value="PROKAR_LIPOPROTEIN"/>
    <property type="match status" value="1"/>
</dbReference>
<comment type="similarity">
    <text evidence="2">Belongs to the bacterial solute-binding protein 2 family.</text>
</comment>
<dbReference type="GO" id="GO:0030246">
    <property type="term" value="F:carbohydrate binding"/>
    <property type="evidence" value="ECO:0007669"/>
    <property type="project" value="UniProtKB-ARBA"/>
</dbReference>
<dbReference type="AlphaFoldDB" id="A0A2A6FQA9"/>
<evidence type="ECO:0000259" key="5">
    <source>
        <dbReference type="Pfam" id="PF13407"/>
    </source>
</evidence>
<reference evidence="7" key="1">
    <citation type="submission" date="2017-03" db="EMBL/GenBank/DDBJ databases">
        <authorList>
            <person name="Lund M.B."/>
        </authorList>
    </citation>
    <scope>NUCLEOTIDE SEQUENCE [LARGE SCALE GENOMIC DNA]</scope>
</reference>
<organism evidence="6 7">
    <name type="scientific">Candidatus Lumbricidiphila eiseniae</name>
    <dbReference type="NCBI Taxonomy" id="1969409"/>
    <lineage>
        <taxon>Bacteria</taxon>
        <taxon>Bacillati</taxon>
        <taxon>Actinomycetota</taxon>
        <taxon>Actinomycetes</taxon>
        <taxon>Micrococcales</taxon>
        <taxon>Microbacteriaceae</taxon>
        <taxon>Candidatus Lumbricidiphila</taxon>
    </lineage>
</organism>
<dbReference type="Proteomes" id="UP000219994">
    <property type="component" value="Unassembled WGS sequence"/>
</dbReference>
<evidence type="ECO:0000256" key="3">
    <source>
        <dbReference type="ARBA" id="ARBA00022729"/>
    </source>
</evidence>
<evidence type="ECO:0000313" key="6">
    <source>
        <dbReference type="EMBL" id="PDQ35062.1"/>
    </source>
</evidence>
<feature type="signal peptide" evidence="4">
    <location>
        <begin position="1"/>
        <end position="24"/>
    </location>
</feature>
<dbReference type="CDD" id="cd01536">
    <property type="entry name" value="PBP1_ABC_sugar_binding-like"/>
    <property type="match status" value="1"/>
</dbReference>
<dbReference type="Pfam" id="PF13407">
    <property type="entry name" value="Peripla_BP_4"/>
    <property type="match status" value="1"/>
</dbReference>
<dbReference type="SUPFAM" id="SSF53822">
    <property type="entry name" value="Periplasmic binding protein-like I"/>
    <property type="match status" value="1"/>
</dbReference>
<feature type="chain" id="PRO_5038556208" description="Periplasmic binding protein domain-containing protein" evidence="4">
    <location>
        <begin position="25"/>
        <end position="352"/>
    </location>
</feature>
<gene>
    <name evidence="6" type="ORF">B5766_08015</name>
</gene>
<evidence type="ECO:0000256" key="4">
    <source>
        <dbReference type="SAM" id="SignalP"/>
    </source>
</evidence>
<proteinExistence type="inferred from homology"/>
<accession>A0A2A6FQA9</accession>
<dbReference type="InterPro" id="IPR025997">
    <property type="entry name" value="SBP_2_dom"/>
</dbReference>
<dbReference type="GO" id="GO:0030313">
    <property type="term" value="C:cell envelope"/>
    <property type="evidence" value="ECO:0007669"/>
    <property type="project" value="UniProtKB-SubCell"/>
</dbReference>
<dbReference type="InterPro" id="IPR028082">
    <property type="entry name" value="Peripla_BP_I"/>
</dbReference>
<feature type="domain" description="Periplasmic binding protein" evidence="5">
    <location>
        <begin position="65"/>
        <end position="322"/>
    </location>
</feature>
<dbReference type="PANTHER" id="PTHR46847">
    <property type="entry name" value="D-ALLOSE-BINDING PERIPLASMIC PROTEIN-RELATED"/>
    <property type="match status" value="1"/>
</dbReference>
<comment type="subcellular location">
    <subcellularLocation>
        <location evidence="1">Cell envelope</location>
    </subcellularLocation>
</comment>
<evidence type="ECO:0000256" key="2">
    <source>
        <dbReference type="ARBA" id="ARBA00007639"/>
    </source>
</evidence>
<evidence type="ECO:0000313" key="7">
    <source>
        <dbReference type="Proteomes" id="UP000219994"/>
    </source>
</evidence>
<evidence type="ECO:0000256" key="1">
    <source>
        <dbReference type="ARBA" id="ARBA00004196"/>
    </source>
</evidence>
<sequence>MMIPKLYKYPVLLMLVATTLIGCATTKTEQTTPTVAAEGPTDGVFGPDALKKLTPSCRGDKALNIAFFLNTQNNTFVQAMKSGAEQAAKECNIKLDVFDAKFDTTTQINQIEDAITAGKYTAFVIQPVDSVPIVESAKNAIDHKIIVSVTNSPLGDAADRYPGTITYVGHKEIEVGKQAGQMALDALGEKCGKILIVSGLAASPITQNRTNGFAKNMSRNPNCKIVSDQPADFDEGKAQSVIENLIQAHPDAALVYAHSDNMASGAITALKAAGKQLKVVSVGASEQGLKLIASGEMYGTIYFRPFIQGQLPTVAAAVVARGAAIADIAPYYNDSGNQIITRQNVTDFRAEW</sequence>
<dbReference type="PANTHER" id="PTHR46847:SF1">
    <property type="entry name" value="D-ALLOSE-BINDING PERIPLASMIC PROTEIN-RELATED"/>
    <property type="match status" value="1"/>
</dbReference>